<evidence type="ECO:0000313" key="2">
    <source>
        <dbReference type="EMBL" id="MFC3031714.1"/>
    </source>
</evidence>
<sequence length="123" mass="13249">MKKQIFAAAAVMLSALSFSSQAAQLKCNLTVKSGGNVWQNGTSYCSGIDFSFSNSTTGKFYIEGASKPISRILWNGDANCTGGTSCNMTIRAYRDYTATATILYQDGTYETTNSATMNYETGH</sequence>
<dbReference type="Proteomes" id="UP001595453">
    <property type="component" value="Unassembled WGS sequence"/>
</dbReference>
<comment type="caution">
    <text evidence="2">The sequence shown here is derived from an EMBL/GenBank/DDBJ whole genome shotgun (WGS) entry which is preliminary data.</text>
</comment>
<name>A0ABV7CGI2_9GAMM</name>
<reference evidence="3" key="1">
    <citation type="journal article" date="2019" name="Int. J. Syst. Evol. Microbiol.">
        <title>The Global Catalogue of Microorganisms (GCM) 10K type strain sequencing project: providing services to taxonomists for standard genome sequencing and annotation.</title>
        <authorList>
            <consortium name="The Broad Institute Genomics Platform"/>
            <consortium name="The Broad Institute Genome Sequencing Center for Infectious Disease"/>
            <person name="Wu L."/>
            <person name="Ma J."/>
        </authorList>
    </citation>
    <scope>NUCLEOTIDE SEQUENCE [LARGE SCALE GENOMIC DNA]</scope>
    <source>
        <strain evidence="3">KCTC 42730</strain>
    </source>
</reference>
<proteinExistence type="predicted"/>
<accession>A0ABV7CGI2</accession>
<gene>
    <name evidence="2" type="ORF">ACFOEE_04175</name>
</gene>
<evidence type="ECO:0000256" key="1">
    <source>
        <dbReference type="SAM" id="SignalP"/>
    </source>
</evidence>
<organism evidence="2 3">
    <name type="scientific">Pseudoalteromonas fenneropenaei</name>
    <dbReference type="NCBI Taxonomy" id="1737459"/>
    <lineage>
        <taxon>Bacteria</taxon>
        <taxon>Pseudomonadati</taxon>
        <taxon>Pseudomonadota</taxon>
        <taxon>Gammaproteobacteria</taxon>
        <taxon>Alteromonadales</taxon>
        <taxon>Pseudoalteromonadaceae</taxon>
        <taxon>Pseudoalteromonas</taxon>
    </lineage>
</organism>
<dbReference type="EMBL" id="JBHRSD010000010">
    <property type="protein sequence ID" value="MFC3031714.1"/>
    <property type="molecule type" value="Genomic_DNA"/>
</dbReference>
<keyword evidence="1" id="KW-0732">Signal</keyword>
<keyword evidence="3" id="KW-1185">Reference proteome</keyword>
<feature type="chain" id="PRO_5045769700" evidence="1">
    <location>
        <begin position="23"/>
        <end position="123"/>
    </location>
</feature>
<protein>
    <submittedName>
        <fullName evidence="2">Uncharacterized protein</fullName>
    </submittedName>
</protein>
<feature type="signal peptide" evidence="1">
    <location>
        <begin position="1"/>
        <end position="22"/>
    </location>
</feature>
<evidence type="ECO:0000313" key="3">
    <source>
        <dbReference type="Proteomes" id="UP001595453"/>
    </source>
</evidence>
<dbReference type="RefSeq" id="WP_377121232.1">
    <property type="nucleotide sequence ID" value="NZ_JBHRSD010000010.1"/>
</dbReference>